<gene>
    <name evidence="9" type="ORF">E1809_04790</name>
</gene>
<dbReference type="SUPFAM" id="SSF103473">
    <property type="entry name" value="MFS general substrate transporter"/>
    <property type="match status" value="1"/>
</dbReference>
<dbReference type="OrthoDB" id="3285778at2"/>
<dbReference type="InterPro" id="IPR036259">
    <property type="entry name" value="MFS_trans_sf"/>
</dbReference>
<evidence type="ECO:0000259" key="8">
    <source>
        <dbReference type="PROSITE" id="PS50850"/>
    </source>
</evidence>
<accession>A0A4R5KVI1</accession>
<feature type="transmembrane region" description="Helical" evidence="7">
    <location>
        <begin position="104"/>
        <end position="123"/>
    </location>
</feature>
<comment type="caution">
    <text evidence="9">The sequence shown here is derived from an EMBL/GenBank/DDBJ whole genome shotgun (WGS) entry which is preliminary data.</text>
</comment>
<organism evidence="9 10">
    <name type="scientific">Arthrobacter terricola</name>
    <dbReference type="NCBI Taxonomy" id="2547396"/>
    <lineage>
        <taxon>Bacteria</taxon>
        <taxon>Bacillati</taxon>
        <taxon>Actinomycetota</taxon>
        <taxon>Actinomycetes</taxon>
        <taxon>Micrococcales</taxon>
        <taxon>Micrococcaceae</taxon>
        <taxon>Arthrobacter</taxon>
    </lineage>
</organism>
<feature type="transmembrane region" description="Helical" evidence="7">
    <location>
        <begin position="17"/>
        <end position="38"/>
    </location>
</feature>
<feature type="transmembrane region" description="Helical" evidence="7">
    <location>
        <begin position="353"/>
        <end position="375"/>
    </location>
</feature>
<evidence type="ECO:0000256" key="5">
    <source>
        <dbReference type="ARBA" id="ARBA00022989"/>
    </source>
</evidence>
<dbReference type="EMBL" id="SMRU01000004">
    <property type="protein sequence ID" value="TDF99989.1"/>
    <property type="molecule type" value="Genomic_DNA"/>
</dbReference>
<evidence type="ECO:0000313" key="9">
    <source>
        <dbReference type="EMBL" id="TDF99989.1"/>
    </source>
</evidence>
<dbReference type="PROSITE" id="PS50850">
    <property type="entry name" value="MFS"/>
    <property type="match status" value="1"/>
</dbReference>
<dbReference type="GO" id="GO:0005886">
    <property type="term" value="C:plasma membrane"/>
    <property type="evidence" value="ECO:0007669"/>
    <property type="project" value="UniProtKB-SubCell"/>
</dbReference>
<dbReference type="PANTHER" id="PTHR23517">
    <property type="entry name" value="RESISTANCE PROTEIN MDTM, PUTATIVE-RELATED-RELATED"/>
    <property type="match status" value="1"/>
</dbReference>
<dbReference type="InterPro" id="IPR011701">
    <property type="entry name" value="MFS"/>
</dbReference>
<keyword evidence="3" id="KW-1003">Cell membrane</keyword>
<comment type="subcellular location">
    <subcellularLocation>
        <location evidence="1">Cell membrane</location>
        <topology evidence="1">Multi-pass membrane protein</topology>
    </subcellularLocation>
</comment>
<evidence type="ECO:0000256" key="3">
    <source>
        <dbReference type="ARBA" id="ARBA00022475"/>
    </source>
</evidence>
<feature type="transmembrane region" description="Helical" evidence="7">
    <location>
        <begin position="173"/>
        <end position="193"/>
    </location>
</feature>
<evidence type="ECO:0000256" key="6">
    <source>
        <dbReference type="ARBA" id="ARBA00023136"/>
    </source>
</evidence>
<name>A0A4R5KVI1_9MICC</name>
<dbReference type="InterPro" id="IPR050171">
    <property type="entry name" value="MFS_Transporters"/>
</dbReference>
<protein>
    <submittedName>
        <fullName evidence="9">MFS transporter</fullName>
    </submittedName>
</protein>
<feature type="transmembrane region" description="Helical" evidence="7">
    <location>
        <begin position="320"/>
        <end position="341"/>
    </location>
</feature>
<reference evidence="9 10" key="1">
    <citation type="submission" date="2019-03" db="EMBL/GenBank/DDBJ databases">
        <title>Whole genome sequence of Arthrobacter sp JH1-1.</title>
        <authorList>
            <person name="Trinh H.N."/>
        </authorList>
    </citation>
    <scope>NUCLEOTIDE SEQUENCE [LARGE SCALE GENOMIC DNA]</scope>
    <source>
        <strain evidence="9 10">JH1-1</strain>
    </source>
</reference>
<feature type="transmembrane region" description="Helical" evidence="7">
    <location>
        <begin position="144"/>
        <end position="167"/>
    </location>
</feature>
<sequence length="423" mass="43890">MKISDASKQRTDPSARLLLASQLIFNLGFYSVVPFLAATMRGDFGLGAMAVGVVLGARTFAQQGLFLLGGAAADRWGTRPVMIAGCLARSSGYLLLLLASDFPLFLWGAVMTGTGGALFSPALESLVGAADERRRTIQPGKSTLFALLVVWGEIGAVAGPLIGSVLFNTGFDVALLAGAVTFAVMAVVFRAFLPGPPPRAPEGNRRRPGPVPPSGILACLKERRFLAFAGFYGVNLFAYNQLYFGLPIELERSDAGQGTLPALFAYASVLTIALQWPIAKTMKRTGPRVALALGFSLEALGFAAMAAVPPPMAFPALPALILVTGLALGHMCVAPVAMSLVPAFASGRATGAFYGLLSSCGGAMVLLGNVFLAPLYEQASTPALGAASPWLISAALALASAAIIHRFPPAQAHARATQKLQTA</sequence>
<keyword evidence="5 7" id="KW-1133">Transmembrane helix</keyword>
<feature type="domain" description="Major facilitator superfamily (MFS) profile" evidence="8">
    <location>
        <begin position="14"/>
        <end position="412"/>
    </location>
</feature>
<feature type="transmembrane region" description="Helical" evidence="7">
    <location>
        <begin position="225"/>
        <end position="246"/>
    </location>
</feature>
<dbReference type="Gene3D" id="1.20.1250.20">
    <property type="entry name" value="MFS general substrate transporter like domains"/>
    <property type="match status" value="1"/>
</dbReference>
<feature type="transmembrane region" description="Helical" evidence="7">
    <location>
        <begin position="258"/>
        <end position="277"/>
    </location>
</feature>
<proteinExistence type="predicted"/>
<dbReference type="Pfam" id="PF07690">
    <property type="entry name" value="MFS_1"/>
    <property type="match status" value="1"/>
</dbReference>
<keyword evidence="2" id="KW-0813">Transport</keyword>
<dbReference type="RefSeq" id="WP_133203082.1">
    <property type="nucleotide sequence ID" value="NZ_SMRU01000004.1"/>
</dbReference>
<keyword evidence="6 7" id="KW-0472">Membrane</keyword>
<keyword evidence="10" id="KW-1185">Reference proteome</keyword>
<evidence type="ECO:0000256" key="4">
    <source>
        <dbReference type="ARBA" id="ARBA00022692"/>
    </source>
</evidence>
<dbReference type="GO" id="GO:0022857">
    <property type="term" value="F:transmembrane transporter activity"/>
    <property type="evidence" value="ECO:0007669"/>
    <property type="project" value="InterPro"/>
</dbReference>
<evidence type="ECO:0000256" key="7">
    <source>
        <dbReference type="SAM" id="Phobius"/>
    </source>
</evidence>
<evidence type="ECO:0000313" key="10">
    <source>
        <dbReference type="Proteomes" id="UP000295511"/>
    </source>
</evidence>
<keyword evidence="4 7" id="KW-0812">Transmembrane</keyword>
<evidence type="ECO:0000256" key="2">
    <source>
        <dbReference type="ARBA" id="ARBA00022448"/>
    </source>
</evidence>
<feature type="transmembrane region" description="Helical" evidence="7">
    <location>
        <begin position="289"/>
        <end position="308"/>
    </location>
</feature>
<evidence type="ECO:0000256" key="1">
    <source>
        <dbReference type="ARBA" id="ARBA00004651"/>
    </source>
</evidence>
<dbReference type="Proteomes" id="UP000295511">
    <property type="component" value="Unassembled WGS sequence"/>
</dbReference>
<feature type="transmembrane region" description="Helical" evidence="7">
    <location>
        <begin position="44"/>
        <end position="68"/>
    </location>
</feature>
<dbReference type="PANTHER" id="PTHR23517:SF2">
    <property type="entry name" value="MULTIDRUG RESISTANCE PROTEIN MDTH"/>
    <property type="match status" value="1"/>
</dbReference>
<dbReference type="InterPro" id="IPR020846">
    <property type="entry name" value="MFS_dom"/>
</dbReference>
<dbReference type="AlphaFoldDB" id="A0A4R5KVI1"/>
<feature type="transmembrane region" description="Helical" evidence="7">
    <location>
        <begin position="387"/>
        <end position="405"/>
    </location>
</feature>